<dbReference type="SUPFAM" id="SSF55729">
    <property type="entry name" value="Acyl-CoA N-acyltransferases (Nat)"/>
    <property type="match status" value="1"/>
</dbReference>
<evidence type="ECO:0000313" key="2">
    <source>
        <dbReference type="Proteomes" id="UP000238093"/>
    </source>
</evidence>
<gene>
    <name evidence="1" type="ORF">CFBP6411_04178</name>
</gene>
<proteinExistence type="predicted"/>
<evidence type="ECO:0000313" key="1">
    <source>
        <dbReference type="EMBL" id="SOS35535.1"/>
    </source>
</evidence>
<dbReference type="InterPro" id="IPR016181">
    <property type="entry name" value="Acyl_CoA_acyltransferase"/>
</dbReference>
<evidence type="ECO:0008006" key="3">
    <source>
        <dbReference type="Google" id="ProtNLM"/>
    </source>
</evidence>
<dbReference type="Proteomes" id="UP000238093">
    <property type="component" value="Chromosome I"/>
</dbReference>
<sequence length="163" mass="19132">MALFKTPPIHASDDDWNLYSHQSGEMLIPHLVDFLTEHFSYKPRYVTLKIWRNGPTVSAYTRKYDLYFRLFLRPRDFWPRECLILARLMFEEQRAGHGRRLVEMLTKLAPEFGYKFLAIECANKNAAAFGASMGFTSYENGRHWVGSIDEIQRVLSAKYEKTN</sequence>
<accession>A0A2K4WI23</accession>
<dbReference type="AlphaFoldDB" id="A0A2K4WI23"/>
<dbReference type="EMBL" id="LT963408">
    <property type="protein sequence ID" value="SOS35535.1"/>
    <property type="molecule type" value="Genomic_DNA"/>
</dbReference>
<dbReference type="RefSeq" id="WP_104698621.1">
    <property type="nucleotide sequence ID" value="NZ_LT963408.1"/>
</dbReference>
<reference evidence="1 2" key="1">
    <citation type="submission" date="2017-11" db="EMBL/GenBank/DDBJ databases">
        <authorList>
            <person name="Han C.G."/>
        </authorList>
    </citation>
    <scope>NUCLEOTIDE SEQUENCE [LARGE SCALE GENOMIC DNA]</scope>
    <source>
        <strain evidence="1">CFBP6411</strain>
    </source>
</reference>
<protein>
    <recommendedName>
        <fullName evidence="3">N-acetyltransferase domain-containing protein</fullName>
    </recommendedName>
</protein>
<name>A0A2K4WI23_9PSED</name>
<organism evidence="1 2">
    <name type="scientific">Pseudomonas syringae group genomosp. 3</name>
    <dbReference type="NCBI Taxonomy" id="251701"/>
    <lineage>
        <taxon>Bacteria</taxon>
        <taxon>Pseudomonadati</taxon>
        <taxon>Pseudomonadota</taxon>
        <taxon>Gammaproteobacteria</taxon>
        <taxon>Pseudomonadales</taxon>
        <taxon>Pseudomonadaceae</taxon>
        <taxon>Pseudomonas</taxon>
    </lineage>
</organism>